<dbReference type="AlphaFoldDB" id="A0AA88Y0M2"/>
<feature type="domain" description="Mab-21-like nucleotidyltransferase" evidence="2">
    <location>
        <begin position="112"/>
        <end position="189"/>
    </location>
</feature>
<evidence type="ECO:0000259" key="3">
    <source>
        <dbReference type="Pfam" id="PF20266"/>
    </source>
</evidence>
<comment type="caution">
    <text evidence="4">The sequence shown here is derived from an EMBL/GenBank/DDBJ whole genome shotgun (WGS) entry which is preliminary data.</text>
</comment>
<name>A0AA88Y0M2_PINIB</name>
<sequence length="627" mass="72744">MSGSRAEGFEFHLSDLDQVFVDRNAIVMNRSTLFKATYNNSQRLFLMETDNSPPGSAFVKCLAFGNHNTSLIDALVFRGCDMYFSSKVMREGFLYSRISSSHGPCQTVSALGIDIDNAYALRCPIWPRLALPFVERSHYRGWPSYHVLKDICDDGCLLVPINSKQQQHRDMFDLEWRISFSLAEKRLVHSMNHSQFLCYGLLKLFLDEVIKKNLCDTDLLCSYFIKTAVFWEISDNSIDWSPFNLLYKFWNTFRRLLRWVSIGYCPNFFIPENNMFYGKIFGDNQAAVLRTLRDLYSEGYLSLLRCSSLHSHLQLLNARPQVSNIFSNVEVEYVPWFVVENKRLWVTLMFDIRFDSSSTENIIKTLRNVLMLNTESAETSLAKRFALNNILQTHAENLCVSTNATNSTDQSNRKRYNDLRTAEKILLKTKTFFCSNYFFLMKQTYMTGNFHKTINIIYYIKHRIQCRPFMYKWILSSEIMTSFLPHGLPHDTLIKSFIVSLLQMNSRTSIEELKLECMATDMTSSTGVLLIPPLVFMDFLLILSFTHVGEKHRRHQVLEELKALLYQSVYSPHLFVVKGISWEILGICQHLCGDRQGALQSYTHAFNDIHNDFKPATIARISLLENN</sequence>
<protein>
    <recommendedName>
        <fullName evidence="6">Mab-21-like HhH/H2TH-like domain-containing protein</fullName>
    </recommendedName>
</protein>
<dbReference type="Pfam" id="PF03281">
    <property type="entry name" value="Mab-21"/>
    <property type="match status" value="1"/>
</dbReference>
<dbReference type="InterPro" id="IPR046906">
    <property type="entry name" value="Mab-21_HhH/H2TH-like"/>
</dbReference>
<dbReference type="InterPro" id="IPR024810">
    <property type="entry name" value="MAB21L/cGLR"/>
</dbReference>
<evidence type="ECO:0008006" key="6">
    <source>
        <dbReference type="Google" id="ProtNLM"/>
    </source>
</evidence>
<proteinExistence type="inferred from homology"/>
<dbReference type="Proteomes" id="UP001186944">
    <property type="component" value="Unassembled WGS sequence"/>
</dbReference>
<dbReference type="Gene3D" id="1.10.1410.40">
    <property type="match status" value="1"/>
</dbReference>
<evidence type="ECO:0000313" key="5">
    <source>
        <dbReference type="Proteomes" id="UP001186944"/>
    </source>
</evidence>
<evidence type="ECO:0000259" key="2">
    <source>
        <dbReference type="Pfam" id="PF03281"/>
    </source>
</evidence>
<accession>A0AA88Y0M2</accession>
<dbReference type="PANTHER" id="PTHR10656:SF69">
    <property type="entry name" value="MAB-21-LIKE HHH_H2TH-LIKE DOMAIN-CONTAINING PROTEIN"/>
    <property type="match status" value="1"/>
</dbReference>
<keyword evidence="5" id="KW-1185">Reference proteome</keyword>
<dbReference type="SMART" id="SM01265">
    <property type="entry name" value="Mab-21"/>
    <property type="match status" value="1"/>
</dbReference>
<evidence type="ECO:0000256" key="1">
    <source>
        <dbReference type="ARBA" id="ARBA00008307"/>
    </source>
</evidence>
<dbReference type="InterPro" id="IPR046903">
    <property type="entry name" value="Mab-21-like_nuc_Trfase"/>
</dbReference>
<evidence type="ECO:0000313" key="4">
    <source>
        <dbReference type="EMBL" id="KAK3086869.1"/>
    </source>
</evidence>
<reference evidence="4" key="1">
    <citation type="submission" date="2019-08" db="EMBL/GenBank/DDBJ databases">
        <title>The improved chromosome-level genome for the pearl oyster Pinctada fucata martensii using PacBio sequencing and Hi-C.</title>
        <authorList>
            <person name="Zheng Z."/>
        </authorList>
    </citation>
    <scope>NUCLEOTIDE SEQUENCE</scope>
    <source>
        <strain evidence="4">ZZ-2019</strain>
        <tissue evidence="4">Adductor muscle</tissue>
    </source>
</reference>
<feature type="domain" description="Mab-21-like HhH/H2TH-like" evidence="3">
    <location>
        <begin position="198"/>
        <end position="279"/>
    </location>
</feature>
<comment type="similarity">
    <text evidence="1">Belongs to the mab-21 family.</text>
</comment>
<organism evidence="4 5">
    <name type="scientific">Pinctada imbricata</name>
    <name type="common">Atlantic pearl-oyster</name>
    <name type="synonym">Pinctada martensii</name>
    <dbReference type="NCBI Taxonomy" id="66713"/>
    <lineage>
        <taxon>Eukaryota</taxon>
        <taxon>Metazoa</taxon>
        <taxon>Spiralia</taxon>
        <taxon>Lophotrochozoa</taxon>
        <taxon>Mollusca</taxon>
        <taxon>Bivalvia</taxon>
        <taxon>Autobranchia</taxon>
        <taxon>Pteriomorphia</taxon>
        <taxon>Pterioida</taxon>
        <taxon>Pterioidea</taxon>
        <taxon>Pteriidae</taxon>
        <taxon>Pinctada</taxon>
    </lineage>
</organism>
<dbReference type="PANTHER" id="PTHR10656">
    <property type="entry name" value="CELL FATE DETERMINING PROTEIN MAB21-RELATED"/>
    <property type="match status" value="1"/>
</dbReference>
<dbReference type="Pfam" id="PF20266">
    <property type="entry name" value="Mab-21_C"/>
    <property type="match status" value="1"/>
</dbReference>
<gene>
    <name evidence="4" type="ORF">FSP39_024674</name>
</gene>
<dbReference type="EMBL" id="VSWD01000012">
    <property type="protein sequence ID" value="KAK3086869.1"/>
    <property type="molecule type" value="Genomic_DNA"/>
</dbReference>